<dbReference type="STRING" id="238.BBD35_15745"/>
<comment type="caution">
    <text evidence="4">The sequence shown here is derived from an EMBL/GenBank/DDBJ whole genome shotgun (WGS) entry which is preliminary data.</text>
</comment>
<dbReference type="PANTHER" id="PTHR10204:SF34">
    <property type="entry name" value="NAD(P)H DEHYDROGENASE [QUINONE] 1 ISOFORM 1"/>
    <property type="match status" value="1"/>
</dbReference>
<dbReference type="InterPro" id="IPR029039">
    <property type="entry name" value="Flavoprotein-like_sf"/>
</dbReference>
<protein>
    <submittedName>
        <fullName evidence="4">NADPH:quinone reductase</fullName>
    </submittedName>
</protein>
<organism evidence="4 5">
    <name type="scientific">Elizabethkingia meningoseptica</name>
    <name type="common">Chryseobacterium meningosepticum</name>
    <dbReference type="NCBI Taxonomy" id="238"/>
    <lineage>
        <taxon>Bacteria</taxon>
        <taxon>Pseudomonadati</taxon>
        <taxon>Bacteroidota</taxon>
        <taxon>Flavobacteriia</taxon>
        <taxon>Flavobacteriales</taxon>
        <taxon>Weeksellaceae</taxon>
        <taxon>Elizabethkingia</taxon>
    </lineage>
</organism>
<dbReference type="PANTHER" id="PTHR10204">
    <property type="entry name" value="NAD P H OXIDOREDUCTASE-RELATED"/>
    <property type="match status" value="1"/>
</dbReference>
<sequence length="192" mass="22408">MKRITIINGHPDRESFNFALAKAYKEGALASGAEIREINITDLNFEPNLKFGYRKRMELEPDLLEAWESIQWAEHLVWIHPTWWGGMPSVMKGFIDRLFLPGLAYKYRPNSILWDKLLKGKTAHIITTLDQPGWYYWLTYGKPGTNQLKKSTLQFCGVSPVKVSYFGIIRTSKEEQRDKWLQRARKMGTKLK</sequence>
<dbReference type="AlphaFoldDB" id="A0A1T3ICC3"/>
<dbReference type="GO" id="GO:0003955">
    <property type="term" value="F:NAD(P)H dehydrogenase (quinone) activity"/>
    <property type="evidence" value="ECO:0007669"/>
    <property type="project" value="TreeGrafter"/>
</dbReference>
<evidence type="ECO:0000313" key="4">
    <source>
        <dbReference type="EMBL" id="OOH96882.1"/>
    </source>
</evidence>
<reference evidence="4 5" key="1">
    <citation type="submission" date="2016-11" db="EMBL/GenBank/DDBJ databases">
        <title>Genome sequence and comparative genomic analysis of clinical strain Elizabethkingia meningoseptica 61421 PRCM.</title>
        <authorList>
            <person name="Wang M."/>
            <person name="Hu S."/>
            <person name="Cao L."/>
            <person name="Jiang T."/>
            <person name="Zhou Y."/>
            <person name="Ming D."/>
        </authorList>
    </citation>
    <scope>NUCLEOTIDE SEQUENCE [LARGE SCALE GENOMIC DNA]</scope>
    <source>
        <strain evidence="4 5">61421 PRCM</strain>
    </source>
</reference>
<dbReference type="Proteomes" id="UP000188947">
    <property type="component" value="Unassembled WGS sequence"/>
</dbReference>
<feature type="domain" description="Flavodoxin-like fold" evidence="3">
    <location>
        <begin position="2"/>
        <end position="186"/>
    </location>
</feature>
<name>A0A1T3ICC3_ELIME</name>
<dbReference type="Pfam" id="PF02525">
    <property type="entry name" value="Flavodoxin_2"/>
    <property type="match status" value="1"/>
</dbReference>
<dbReference type="EMBL" id="MPOG01000007">
    <property type="protein sequence ID" value="OOH96882.1"/>
    <property type="molecule type" value="Genomic_DNA"/>
</dbReference>
<keyword evidence="5" id="KW-1185">Reference proteome</keyword>
<dbReference type="InterPro" id="IPR051545">
    <property type="entry name" value="NAD(P)H_dehydrogenase_qn"/>
</dbReference>
<dbReference type="RefSeq" id="WP_070904716.1">
    <property type="nucleotide sequence ID" value="NZ_CP016378.1"/>
</dbReference>
<evidence type="ECO:0000256" key="2">
    <source>
        <dbReference type="ARBA" id="ARBA00023002"/>
    </source>
</evidence>
<evidence type="ECO:0000256" key="1">
    <source>
        <dbReference type="ARBA" id="ARBA00006252"/>
    </source>
</evidence>
<proteinExistence type="inferred from homology"/>
<dbReference type="Gene3D" id="3.40.50.360">
    <property type="match status" value="1"/>
</dbReference>
<dbReference type="GO" id="GO:0005829">
    <property type="term" value="C:cytosol"/>
    <property type="evidence" value="ECO:0007669"/>
    <property type="project" value="TreeGrafter"/>
</dbReference>
<dbReference type="InterPro" id="IPR003680">
    <property type="entry name" value="Flavodoxin_fold"/>
</dbReference>
<dbReference type="SUPFAM" id="SSF52218">
    <property type="entry name" value="Flavoproteins"/>
    <property type="match status" value="1"/>
</dbReference>
<evidence type="ECO:0000313" key="5">
    <source>
        <dbReference type="Proteomes" id="UP000188947"/>
    </source>
</evidence>
<gene>
    <name evidence="4" type="ORF">BMF97_06365</name>
</gene>
<dbReference type="OrthoDB" id="652200at2"/>
<dbReference type="eggNOG" id="COG2249">
    <property type="taxonomic scope" value="Bacteria"/>
</dbReference>
<accession>A0A1T3ICC3</accession>
<keyword evidence="2" id="KW-0560">Oxidoreductase</keyword>
<comment type="similarity">
    <text evidence="1">Belongs to the NAD(P)H dehydrogenase (quinone) family.</text>
</comment>
<evidence type="ECO:0000259" key="3">
    <source>
        <dbReference type="Pfam" id="PF02525"/>
    </source>
</evidence>